<dbReference type="GO" id="GO:0006950">
    <property type="term" value="P:response to stress"/>
    <property type="evidence" value="ECO:0007669"/>
    <property type="project" value="TreeGrafter"/>
</dbReference>
<dbReference type="SUPFAM" id="SSF46785">
    <property type="entry name" value="Winged helix' DNA-binding domain"/>
    <property type="match status" value="1"/>
</dbReference>
<dbReference type="PANTHER" id="PTHR33164">
    <property type="entry name" value="TRANSCRIPTIONAL REGULATOR, MARR FAMILY"/>
    <property type="match status" value="1"/>
</dbReference>
<dbReference type="AlphaFoldDB" id="A0A9W6ILS1"/>
<evidence type="ECO:0000313" key="2">
    <source>
        <dbReference type="EMBL" id="GLK51405.1"/>
    </source>
</evidence>
<dbReference type="RefSeq" id="WP_271185787.1">
    <property type="nucleotide sequence ID" value="NZ_BSFE01000002.1"/>
</dbReference>
<dbReference type="InterPro" id="IPR036388">
    <property type="entry name" value="WH-like_DNA-bd_sf"/>
</dbReference>
<feature type="domain" description="HTH marR-type" evidence="1">
    <location>
        <begin position="4"/>
        <end position="135"/>
    </location>
</feature>
<dbReference type="Proteomes" id="UP001143486">
    <property type="component" value="Unassembled WGS sequence"/>
</dbReference>
<gene>
    <name evidence="2" type="ORF">GCM10017621_09130</name>
</gene>
<proteinExistence type="predicted"/>
<dbReference type="Pfam" id="PF12802">
    <property type="entry name" value="MarR_2"/>
    <property type="match status" value="1"/>
</dbReference>
<evidence type="ECO:0000259" key="1">
    <source>
        <dbReference type="PROSITE" id="PS50995"/>
    </source>
</evidence>
<organism evidence="2 3">
    <name type="scientific">Maricaulis virginensis</name>
    <dbReference type="NCBI Taxonomy" id="144022"/>
    <lineage>
        <taxon>Bacteria</taxon>
        <taxon>Pseudomonadati</taxon>
        <taxon>Pseudomonadota</taxon>
        <taxon>Alphaproteobacteria</taxon>
        <taxon>Maricaulales</taxon>
        <taxon>Maricaulaceae</taxon>
        <taxon>Maricaulis</taxon>
    </lineage>
</organism>
<dbReference type="InterPro" id="IPR000835">
    <property type="entry name" value="HTH_MarR-typ"/>
</dbReference>
<dbReference type="GO" id="GO:0003700">
    <property type="term" value="F:DNA-binding transcription factor activity"/>
    <property type="evidence" value="ECO:0007669"/>
    <property type="project" value="InterPro"/>
</dbReference>
<dbReference type="Gene3D" id="1.10.10.10">
    <property type="entry name" value="Winged helix-like DNA-binding domain superfamily/Winged helix DNA-binding domain"/>
    <property type="match status" value="1"/>
</dbReference>
<dbReference type="SMART" id="SM00347">
    <property type="entry name" value="HTH_MARR"/>
    <property type="match status" value="1"/>
</dbReference>
<dbReference type="PANTHER" id="PTHR33164:SF89">
    <property type="entry name" value="MARR FAMILY REGULATORY PROTEIN"/>
    <property type="match status" value="1"/>
</dbReference>
<dbReference type="PROSITE" id="PS50995">
    <property type="entry name" value="HTH_MARR_2"/>
    <property type="match status" value="1"/>
</dbReference>
<keyword evidence="3" id="KW-1185">Reference proteome</keyword>
<reference evidence="2" key="2">
    <citation type="submission" date="2023-01" db="EMBL/GenBank/DDBJ databases">
        <authorList>
            <person name="Sun Q."/>
            <person name="Evtushenko L."/>
        </authorList>
    </citation>
    <scope>NUCLEOTIDE SEQUENCE</scope>
    <source>
        <strain evidence="2">VKM B-1513</strain>
    </source>
</reference>
<sequence length="184" mass="19959">MSGHSPTTHLLERLSRLIQNEAHAHGLKPVQWEILRFLRLANRFSRTPSAVTAYLNLTKGTVSQSLNALETKQLVTKEPVAGDRRRLTLALTVAGREMLAGDPMDALDAAVRSVEAARGEDMSGGLRAVLSDLLRRRGGRAFGVCRTCRHYRPEPGAAGRARCALLNEALGPADSEAICVEHDG</sequence>
<dbReference type="InterPro" id="IPR036390">
    <property type="entry name" value="WH_DNA-bd_sf"/>
</dbReference>
<dbReference type="EMBL" id="BSFE01000002">
    <property type="protein sequence ID" value="GLK51405.1"/>
    <property type="molecule type" value="Genomic_DNA"/>
</dbReference>
<dbReference type="InterPro" id="IPR039422">
    <property type="entry name" value="MarR/SlyA-like"/>
</dbReference>
<accession>A0A9W6ILS1</accession>
<protein>
    <submittedName>
        <fullName evidence="2">Transcriptional regulator</fullName>
    </submittedName>
</protein>
<name>A0A9W6ILS1_9PROT</name>
<comment type="caution">
    <text evidence="2">The sequence shown here is derived from an EMBL/GenBank/DDBJ whole genome shotgun (WGS) entry which is preliminary data.</text>
</comment>
<evidence type="ECO:0000313" key="3">
    <source>
        <dbReference type="Proteomes" id="UP001143486"/>
    </source>
</evidence>
<reference evidence="2" key="1">
    <citation type="journal article" date="2014" name="Int. J. Syst. Evol. Microbiol.">
        <title>Complete genome sequence of Corynebacterium casei LMG S-19264T (=DSM 44701T), isolated from a smear-ripened cheese.</title>
        <authorList>
            <consortium name="US DOE Joint Genome Institute (JGI-PGF)"/>
            <person name="Walter F."/>
            <person name="Albersmeier A."/>
            <person name="Kalinowski J."/>
            <person name="Ruckert C."/>
        </authorList>
    </citation>
    <scope>NUCLEOTIDE SEQUENCE</scope>
    <source>
        <strain evidence="2">VKM B-1513</strain>
    </source>
</reference>